<dbReference type="InterPro" id="IPR011009">
    <property type="entry name" value="Kinase-like_dom_sf"/>
</dbReference>
<dbReference type="Gene3D" id="1.10.510.10">
    <property type="entry name" value="Transferase(Phosphotransferase) domain 1"/>
    <property type="match status" value="1"/>
</dbReference>
<dbReference type="GO" id="GO:0017148">
    <property type="term" value="P:negative regulation of translation"/>
    <property type="evidence" value="ECO:0007669"/>
    <property type="project" value="UniProtKB-KW"/>
</dbReference>
<protein>
    <recommendedName>
        <fullName evidence="1">non-specific serine/threonine protein kinase</fullName>
        <ecNumber evidence="1">2.7.11.1</ecNumber>
    </recommendedName>
</protein>
<dbReference type="AlphaFoldDB" id="A0A6C0B4G8"/>
<dbReference type="GO" id="GO:0005634">
    <property type="term" value="C:nucleus"/>
    <property type="evidence" value="ECO:0007669"/>
    <property type="project" value="TreeGrafter"/>
</dbReference>
<evidence type="ECO:0000256" key="8">
    <source>
        <dbReference type="ARBA" id="ARBA00037982"/>
    </source>
</evidence>
<keyword evidence="2" id="KW-0723">Serine/threonine-protein kinase</keyword>
<keyword evidence="5" id="KW-0418">Kinase</keyword>
<evidence type="ECO:0000313" key="12">
    <source>
        <dbReference type="EMBL" id="QHS86930.1"/>
    </source>
</evidence>
<evidence type="ECO:0000256" key="2">
    <source>
        <dbReference type="ARBA" id="ARBA00022527"/>
    </source>
</evidence>
<sequence length="355" mass="41100">MTSNIDQLKSLLKIQCIGDDAKYNEIIAFLKSKHILEENALSEVLSNSINIPNINNISRLVTPRYNKQYLELRIIGRGGFGDVFISKYYLDRKIYAIKKIPIYEEDLTHIETYLSEILILSRLEHKNIVRYYTSWIEIPDTTNQYTTEELSTDILPLEYSKFKDLSLSITANSIPSEKHVIDLYIQMELCKHFNLATILSTLSSVETFHIIKEIIQGVKYLHSKNIIHRDIKPANILFSLETNTIKLADFGLSCLEHSDQRTTGVPTGTYLYIDPDGDNYSKSYDIYSLGVVITELICKFKTRMERIESLKKLKMGVVPEYLEKNIKNIIKKCVCYNVNERYTILELEEIISNIK</sequence>
<keyword evidence="6" id="KW-0067">ATP-binding</keyword>
<dbReference type="SUPFAM" id="SSF56112">
    <property type="entry name" value="Protein kinase-like (PK-like)"/>
    <property type="match status" value="1"/>
</dbReference>
<dbReference type="GO" id="GO:0005524">
    <property type="term" value="F:ATP binding"/>
    <property type="evidence" value="ECO:0007669"/>
    <property type="project" value="UniProtKB-KW"/>
</dbReference>
<dbReference type="EC" id="2.7.11.1" evidence="1"/>
<comment type="similarity">
    <text evidence="8">Belongs to the protein kinase superfamily. Ser/Thr protein kinase family. GCN2 subfamily.</text>
</comment>
<dbReference type="Pfam" id="PF00069">
    <property type="entry name" value="Pkinase"/>
    <property type="match status" value="1"/>
</dbReference>
<evidence type="ECO:0000256" key="10">
    <source>
        <dbReference type="ARBA" id="ARBA00048977"/>
    </source>
</evidence>
<name>A0A6C0B4G8_9ZZZZ</name>
<reference evidence="12" key="1">
    <citation type="journal article" date="2020" name="Nature">
        <title>Giant virus diversity and host interactions through global metagenomics.</title>
        <authorList>
            <person name="Schulz F."/>
            <person name="Roux S."/>
            <person name="Paez-Espino D."/>
            <person name="Jungbluth S."/>
            <person name="Walsh D.A."/>
            <person name="Denef V.J."/>
            <person name="McMahon K.D."/>
            <person name="Konstantinidis K.T."/>
            <person name="Eloe-Fadrosh E.A."/>
            <person name="Kyrpides N.C."/>
            <person name="Woyke T."/>
        </authorList>
    </citation>
    <scope>NUCLEOTIDE SEQUENCE</scope>
    <source>
        <strain evidence="12">GVMAG-M-3300009422-16</strain>
    </source>
</reference>
<evidence type="ECO:0000256" key="6">
    <source>
        <dbReference type="ARBA" id="ARBA00022840"/>
    </source>
</evidence>
<dbReference type="PROSITE" id="PS00107">
    <property type="entry name" value="PROTEIN_KINASE_ATP"/>
    <property type="match status" value="1"/>
</dbReference>
<dbReference type="InterPro" id="IPR000719">
    <property type="entry name" value="Prot_kinase_dom"/>
</dbReference>
<dbReference type="PANTHER" id="PTHR11042">
    <property type="entry name" value="EUKARYOTIC TRANSLATION INITIATION FACTOR 2-ALPHA KINASE EIF2-ALPHA KINASE -RELATED"/>
    <property type="match status" value="1"/>
</dbReference>
<dbReference type="EMBL" id="MN739066">
    <property type="protein sequence ID" value="QHS86930.1"/>
    <property type="molecule type" value="Genomic_DNA"/>
</dbReference>
<comment type="catalytic activity">
    <reaction evidence="10">
        <text>L-seryl-[protein] + ATP = O-phospho-L-seryl-[protein] + ADP + H(+)</text>
        <dbReference type="Rhea" id="RHEA:17989"/>
        <dbReference type="Rhea" id="RHEA-COMP:9863"/>
        <dbReference type="Rhea" id="RHEA-COMP:11604"/>
        <dbReference type="ChEBI" id="CHEBI:15378"/>
        <dbReference type="ChEBI" id="CHEBI:29999"/>
        <dbReference type="ChEBI" id="CHEBI:30616"/>
        <dbReference type="ChEBI" id="CHEBI:83421"/>
        <dbReference type="ChEBI" id="CHEBI:456216"/>
        <dbReference type="EC" id="2.7.11.1"/>
    </reaction>
    <physiologicalReaction direction="left-to-right" evidence="10">
        <dbReference type="Rhea" id="RHEA:17990"/>
    </physiologicalReaction>
</comment>
<proteinExistence type="inferred from homology"/>
<dbReference type="GO" id="GO:0005737">
    <property type="term" value="C:cytoplasm"/>
    <property type="evidence" value="ECO:0007669"/>
    <property type="project" value="TreeGrafter"/>
</dbReference>
<dbReference type="GO" id="GO:0004694">
    <property type="term" value="F:eukaryotic translation initiation factor 2alpha kinase activity"/>
    <property type="evidence" value="ECO:0007669"/>
    <property type="project" value="TreeGrafter"/>
</dbReference>
<dbReference type="Gene3D" id="3.30.200.20">
    <property type="entry name" value="Phosphorylase Kinase, domain 1"/>
    <property type="match status" value="1"/>
</dbReference>
<dbReference type="SMART" id="SM00220">
    <property type="entry name" value="S_TKc"/>
    <property type="match status" value="1"/>
</dbReference>
<evidence type="ECO:0000256" key="4">
    <source>
        <dbReference type="ARBA" id="ARBA00022741"/>
    </source>
</evidence>
<dbReference type="InterPro" id="IPR008271">
    <property type="entry name" value="Ser/Thr_kinase_AS"/>
</dbReference>
<dbReference type="PANTHER" id="PTHR11042:SF160">
    <property type="entry name" value="EUKARYOTIC TRANSLATION INITIATION FACTOR 2-ALPHA KINASE 1"/>
    <property type="match status" value="1"/>
</dbReference>
<dbReference type="PROSITE" id="PS00108">
    <property type="entry name" value="PROTEIN_KINASE_ST"/>
    <property type="match status" value="1"/>
</dbReference>
<dbReference type="PROSITE" id="PS50011">
    <property type="entry name" value="PROTEIN_KINASE_DOM"/>
    <property type="match status" value="1"/>
</dbReference>
<accession>A0A6C0B4G8</accession>
<comment type="catalytic activity">
    <reaction evidence="9">
        <text>L-threonyl-[protein] + ATP = O-phospho-L-threonyl-[protein] + ADP + H(+)</text>
        <dbReference type="Rhea" id="RHEA:46608"/>
        <dbReference type="Rhea" id="RHEA-COMP:11060"/>
        <dbReference type="Rhea" id="RHEA-COMP:11605"/>
        <dbReference type="ChEBI" id="CHEBI:15378"/>
        <dbReference type="ChEBI" id="CHEBI:30013"/>
        <dbReference type="ChEBI" id="CHEBI:30616"/>
        <dbReference type="ChEBI" id="CHEBI:61977"/>
        <dbReference type="ChEBI" id="CHEBI:456216"/>
        <dbReference type="EC" id="2.7.11.1"/>
    </reaction>
    <physiologicalReaction direction="left-to-right" evidence="9">
        <dbReference type="Rhea" id="RHEA:46609"/>
    </physiologicalReaction>
</comment>
<evidence type="ECO:0000259" key="11">
    <source>
        <dbReference type="PROSITE" id="PS50011"/>
    </source>
</evidence>
<feature type="domain" description="Protein kinase" evidence="11">
    <location>
        <begin position="69"/>
        <end position="351"/>
    </location>
</feature>
<keyword evidence="3" id="KW-0808">Transferase</keyword>
<keyword evidence="7" id="KW-0652">Protein synthesis inhibitor</keyword>
<evidence type="ECO:0000256" key="3">
    <source>
        <dbReference type="ARBA" id="ARBA00022679"/>
    </source>
</evidence>
<evidence type="ECO:0000256" key="5">
    <source>
        <dbReference type="ARBA" id="ARBA00022777"/>
    </source>
</evidence>
<dbReference type="InterPro" id="IPR050339">
    <property type="entry name" value="CC_SR_Kinase"/>
</dbReference>
<organism evidence="12">
    <name type="scientific">viral metagenome</name>
    <dbReference type="NCBI Taxonomy" id="1070528"/>
    <lineage>
        <taxon>unclassified sequences</taxon>
        <taxon>metagenomes</taxon>
        <taxon>organismal metagenomes</taxon>
    </lineage>
</organism>
<evidence type="ECO:0000256" key="1">
    <source>
        <dbReference type="ARBA" id="ARBA00012513"/>
    </source>
</evidence>
<keyword evidence="4" id="KW-0547">Nucleotide-binding</keyword>
<evidence type="ECO:0000256" key="7">
    <source>
        <dbReference type="ARBA" id="ARBA00023193"/>
    </source>
</evidence>
<dbReference type="InterPro" id="IPR017441">
    <property type="entry name" value="Protein_kinase_ATP_BS"/>
</dbReference>
<evidence type="ECO:0000256" key="9">
    <source>
        <dbReference type="ARBA" id="ARBA00048659"/>
    </source>
</evidence>